<dbReference type="SUPFAM" id="SSF49764">
    <property type="entry name" value="HSP20-like chaperones"/>
    <property type="match status" value="1"/>
</dbReference>
<evidence type="ECO:0000313" key="3">
    <source>
        <dbReference type="Proteomes" id="UP000078597"/>
    </source>
</evidence>
<evidence type="ECO:0000313" key="2">
    <source>
        <dbReference type="EMBL" id="SBS99423.1"/>
    </source>
</evidence>
<evidence type="ECO:0008006" key="4">
    <source>
        <dbReference type="Google" id="ProtNLM"/>
    </source>
</evidence>
<name>A0A1A8X5F6_PLAMA</name>
<keyword evidence="1" id="KW-0175">Coiled coil</keyword>
<evidence type="ECO:0000256" key="1">
    <source>
        <dbReference type="SAM" id="Coils"/>
    </source>
</evidence>
<proteinExistence type="predicted"/>
<dbReference type="GO" id="GO:0036158">
    <property type="term" value="P:outer dynein arm assembly"/>
    <property type="evidence" value="ECO:0007669"/>
    <property type="project" value="TreeGrafter"/>
</dbReference>
<gene>
    <name evidence="2" type="ORF">PMALA_069840</name>
</gene>
<dbReference type="PANTHER" id="PTHR46492:SF1">
    <property type="entry name" value="DYNEIN AXONEMAL ASSEMBLY FACTOR 4"/>
    <property type="match status" value="1"/>
</dbReference>
<dbReference type="VEuPathDB" id="PlasmoDB:PmUG01_12077800"/>
<organism evidence="2 3">
    <name type="scientific">Plasmodium malariae</name>
    <dbReference type="NCBI Taxonomy" id="5858"/>
    <lineage>
        <taxon>Eukaryota</taxon>
        <taxon>Sar</taxon>
        <taxon>Alveolata</taxon>
        <taxon>Apicomplexa</taxon>
        <taxon>Aconoidasida</taxon>
        <taxon>Haemosporida</taxon>
        <taxon>Plasmodiidae</taxon>
        <taxon>Plasmodium</taxon>
        <taxon>Plasmodium (Plasmodium)</taxon>
    </lineage>
</organism>
<dbReference type="InterPro" id="IPR008978">
    <property type="entry name" value="HSP20-like_chaperone"/>
</dbReference>
<accession>A0A1A8X5F6</accession>
<dbReference type="GO" id="GO:0036159">
    <property type="term" value="P:inner dynein arm assembly"/>
    <property type="evidence" value="ECO:0007669"/>
    <property type="project" value="TreeGrafter"/>
</dbReference>
<dbReference type="AlphaFoldDB" id="A0A1A8X5F6"/>
<dbReference type="GO" id="GO:0003341">
    <property type="term" value="P:cilium movement"/>
    <property type="evidence" value="ECO:0007669"/>
    <property type="project" value="TreeGrafter"/>
</dbReference>
<dbReference type="Proteomes" id="UP000078597">
    <property type="component" value="Unassembled WGS sequence"/>
</dbReference>
<dbReference type="InterPro" id="IPR052004">
    <property type="entry name" value="Dynein_assembly_factor_4"/>
</dbReference>
<feature type="coiled-coil region" evidence="1">
    <location>
        <begin position="171"/>
        <end position="198"/>
    </location>
</feature>
<dbReference type="PANTHER" id="PTHR46492">
    <property type="entry name" value="DYNEIN ASSEMBLY FACTOR 4, AXONEMAL"/>
    <property type="match status" value="1"/>
</dbReference>
<sequence>MELNWKENFDDIEITIKKAKNYENVFSSFIHNEDFLSKGDCPLEIDRAQNILITEVYIKVADKNYAINIDLYDKISVNKEDIKIRKNKEIIILHLKKREKKLWGHLYFFSMFVSYKNKKYPNLLKCTKEEKNKIIIQEQKFKNIISNRRMKSLDHLKKMLKRDKTSKEDFSKKLEEDAQRIQSEIEQIKNEQLRIQKESVKKRVIDSIYEEKGTGEETQVAQVVEVIEENKCKDGKTGEVPKIGGSKNDKGIDKEEKIRNNESNQSCSYERCLEDEEESNKNSMPMLNTLENSTKKNIPILRGTITQNKVIELKFTQLKRNELPARESRNLKKTLSNYSSTKNFFLIILIEKAKKLFFKNSDFTSCLETLKSITSHISTGNELIREEHIKVLSNLSLLYLLTNNLDDSIQQCDKCLDLIKDEIKSYRIEDVQIEKNKFKEKTLFKTLNSLEDIKSTNYVQYMYIIYTIVTVRKIYAMIKKRYNIENIEKCSMSIEEACNFLPSCFYENIKKDISNLRLFSAMETEFLACCSGRKEIKENLRRLNNLIEQEDLSHEVCLSFYVSMKRSLYLKNLNFFYANIINVLLCIFNLIDKQHKTYCFLNKIEYFGLTNFLLNIYELILLLKNNSTFLEKIIEIENLSDCMESSLIQQEIKDVLASHLRKSYDSEFEFVVNNNLSLKKIICILRSGKNIEANVEKEVKNNESEINIPSSYVLFENIPYILKKSNKIAKDITCSNFSENEIKITLFSNMDYYTNIEENCQLLKIELTMKIIKSMCYTLNLMQKIYKENMTEKIVLRNMIYTLLIDVSYCISNLNNLSSKIENIISLLFLYFCFSFIYNFASNEFIIDTHFKKSDETKHLNLLVLKDMEKEKRISKDFIKNILEKSFLHNFFADYKKYMDLKKKEKGLEGGGSQNNEHNKMIQRICYLIKKIKKKNKDSSNVSCINSSSVRGINRNNSISRHNLEIALIHNKYGEEIYYFLSFLNKENYYITSIQYSIILLNHTYKPTKFSNYNLSYVHAVKQLFTLSFFVKNKINTTQCLKKRLGNTSNKNGLQKILSYFTDASSIKFKNTKRYMFLKSCEDRNAENDLVAYVQAVIKKYKKVKILKNIDFCLVRLHAEQNVVTNAKNTIIKYLENLSTDFHILNRVLQFSIYDMFSNSLFCKKANDIGDISCNTFSAFIEKISHNKIKYKNVVNCYFKKFLRFKILTLNSKYDLCG</sequence>
<protein>
    <recommendedName>
        <fullName evidence="4">CS domain-containing protein</fullName>
    </recommendedName>
</protein>
<reference evidence="3" key="1">
    <citation type="submission" date="2016-05" db="EMBL/GenBank/DDBJ databases">
        <authorList>
            <person name="Naeem Raeece"/>
        </authorList>
    </citation>
    <scope>NUCLEOTIDE SEQUENCE [LARGE SCALE GENOMIC DNA]</scope>
</reference>
<dbReference type="EMBL" id="FLQW01005762">
    <property type="protein sequence ID" value="SBS99423.1"/>
    <property type="molecule type" value="Genomic_DNA"/>
</dbReference>